<keyword evidence="2" id="KW-0812">Transmembrane</keyword>
<dbReference type="InterPro" id="IPR002048">
    <property type="entry name" value="EF_hand_dom"/>
</dbReference>
<gene>
    <name evidence="4" type="ORF">GPECTOR_85g358</name>
</gene>
<reference evidence="5" key="1">
    <citation type="journal article" date="2016" name="Nat. Commun.">
        <title>The Gonium pectorale genome demonstrates co-option of cell cycle regulation during the evolution of multicellularity.</title>
        <authorList>
            <person name="Hanschen E.R."/>
            <person name="Marriage T.N."/>
            <person name="Ferris P.J."/>
            <person name="Hamaji T."/>
            <person name="Toyoda A."/>
            <person name="Fujiyama A."/>
            <person name="Neme R."/>
            <person name="Noguchi H."/>
            <person name="Minakuchi Y."/>
            <person name="Suzuki M."/>
            <person name="Kawai-Toyooka H."/>
            <person name="Smith D.R."/>
            <person name="Sparks H."/>
            <person name="Anderson J."/>
            <person name="Bakaric R."/>
            <person name="Luria V."/>
            <person name="Karger A."/>
            <person name="Kirschner M.W."/>
            <person name="Durand P.M."/>
            <person name="Michod R.E."/>
            <person name="Nozaki H."/>
            <person name="Olson B.J."/>
        </authorList>
    </citation>
    <scope>NUCLEOTIDE SEQUENCE [LARGE SCALE GENOMIC DNA]</scope>
    <source>
        <strain evidence="5">NIES-2863</strain>
    </source>
</reference>
<dbReference type="PROSITE" id="PS00018">
    <property type="entry name" value="EF_HAND_1"/>
    <property type="match status" value="1"/>
</dbReference>
<keyword evidence="1" id="KW-0106">Calcium</keyword>
<feature type="transmembrane region" description="Helical" evidence="2">
    <location>
        <begin position="75"/>
        <end position="97"/>
    </location>
</feature>
<dbReference type="SMART" id="SM00054">
    <property type="entry name" value="EFh"/>
    <property type="match status" value="1"/>
</dbReference>
<evidence type="ECO:0000259" key="3">
    <source>
        <dbReference type="PROSITE" id="PS50222"/>
    </source>
</evidence>
<dbReference type="EMBL" id="LSYV01000086">
    <property type="protein sequence ID" value="KXZ43628.1"/>
    <property type="molecule type" value="Genomic_DNA"/>
</dbReference>
<evidence type="ECO:0000256" key="2">
    <source>
        <dbReference type="SAM" id="Phobius"/>
    </source>
</evidence>
<dbReference type="InterPro" id="IPR011992">
    <property type="entry name" value="EF-hand-dom_pair"/>
</dbReference>
<sequence length="98" mass="10504">MADSGVAPRLSLPGQHQGKSLSVKAVLGQIGGDKNNKRLLEILQELDRDGSGTIDVAELLSLLEGVMNSRRERKYLCIALIGMFVFGLILIGTIIGLT</sequence>
<keyword evidence="2" id="KW-1133">Transmembrane helix</keyword>
<dbReference type="Gene3D" id="1.10.238.10">
    <property type="entry name" value="EF-hand"/>
    <property type="match status" value="1"/>
</dbReference>
<protein>
    <recommendedName>
        <fullName evidence="3">EF-hand domain-containing protein</fullName>
    </recommendedName>
</protein>
<keyword evidence="5" id="KW-1185">Reference proteome</keyword>
<evidence type="ECO:0000256" key="1">
    <source>
        <dbReference type="ARBA" id="ARBA00022837"/>
    </source>
</evidence>
<dbReference type="GO" id="GO:0005509">
    <property type="term" value="F:calcium ion binding"/>
    <property type="evidence" value="ECO:0007669"/>
    <property type="project" value="InterPro"/>
</dbReference>
<accession>A0A150G1A7</accession>
<proteinExistence type="predicted"/>
<dbReference type="InterPro" id="IPR018247">
    <property type="entry name" value="EF_Hand_1_Ca_BS"/>
</dbReference>
<dbReference type="PROSITE" id="PS50222">
    <property type="entry name" value="EF_HAND_2"/>
    <property type="match status" value="1"/>
</dbReference>
<organism evidence="4 5">
    <name type="scientific">Gonium pectorale</name>
    <name type="common">Green alga</name>
    <dbReference type="NCBI Taxonomy" id="33097"/>
    <lineage>
        <taxon>Eukaryota</taxon>
        <taxon>Viridiplantae</taxon>
        <taxon>Chlorophyta</taxon>
        <taxon>core chlorophytes</taxon>
        <taxon>Chlorophyceae</taxon>
        <taxon>CS clade</taxon>
        <taxon>Chlamydomonadales</taxon>
        <taxon>Volvocaceae</taxon>
        <taxon>Gonium</taxon>
    </lineage>
</organism>
<name>A0A150G1A7_GONPE</name>
<comment type="caution">
    <text evidence="4">The sequence shown here is derived from an EMBL/GenBank/DDBJ whole genome shotgun (WGS) entry which is preliminary data.</text>
</comment>
<dbReference type="SUPFAM" id="SSF47473">
    <property type="entry name" value="EF-hand"/>
    <property type="match status" value="1"/>
</dbReference>
<dbReference type="AlphaFoldDB" id="A0A150G1A7"/>
<evidence type="ECO:0000313" key="4">
    <source>
        <dbReference type="EMBL" id="KXZ43628.1"/>
    </source>
</evidence>
<dbReference type="Proteomes" id="UP000075714">
    <property type="component" value="Unassembled WGS sequence"/>
</dbReference>
<keyword evidence="2" id="KW-0472">Membrane</keyword>
<feature type="domain" description="EF-hand" evidence="3">
    <location>
        <begin position="34"/>
        <end position="69"/>
    </location>
</feature>
<evidence type="ECO:0000313" key="5">
    <source>
        <dbReference type="Proteomes" id="UP000075714"/>
    </source>
</evidence>